<dbReference type="NCBIfam" id="NF007853">
    <property type="entry name" value="PRK10562.1"/>
    <property type="match status" value="1"/>
</dbReference>
<evidence type="ECO:0000256" key="2">
    <source>
        <dbReference type="ARBA" id="ARBA00023315"/>
    </source>
</evidence>
<keyword evidence="2 4" id="KW-0012">Acyltransferase</keyword>
<dbReference type="InterPro" id="IPR000182">
    <property type="entry name" value="GNAT_dom"/>
</dbReference>
<dbReference type="AlphaFoldDB" id="A0AAE3M6B1"/>
<proteinExistence type="predicted"/>
<dbReference type="RefSeq" id="WP_301191491.1">
    <property type="nucleotide sequence ID" value="NZ_JAPDPJ010000039.1"/>
</dbReference>
<reference evidence="4" key="1">
    <citation type="submission" date="2022-10" db="EMBL/GenBank/DDBJ databases">
        <authorList>
            <person name="Yu W.X."/>
        </authorList>
    </citation>
    <scope>NUCLEOTIDE SEQUENCE</scope>
    <source>
        <strain evidence="4">AAT</strain>
    </source>
</reference>
<dbReference type="InterPro" id="IPR016181">
    <property type="entry name" value="Acyl_CoA_acyltransferase"/>
</dbReference>
<keyword evidence="1 4" id="KW-0808">Transferase</keyword>
<dbReference type="PANTHER" id="PTHR43800:SF1">
    <property type="entry name" value="PEPTIDYL-LYSINE N-ACETYLTRANSFERASE YJAB"/>
    <property type="match status" value="1"/>
</dbReference>
<gene>
    <name evidence="4" type="ORF">OM075_15735</name>
</gene>
<evidence type="ECO:0000259" key="3">
    <source>
        <dbReference type="PROSITE" id="PS51186"/>
    </source>
</evidence>
<dbReference type="PROSITE" id="PS51186">
    <property type="entry name" value="GNAT"/>
    <property type="match status" value="1"/>
</dbReference>
<protein>
    <submittedName>
        <fullName evidence="4">N-acetyltransferase</fullName>
        <ecNumber evidence="4">2.3.1.-</ecNumber>
    </submittedName>
</protein>
<keyword evidence="5" id="KW-1185">Reference proteome</keyword>
<dbReference type="Pfam" id="PF13508">
    <property type="entry name" value="Acetyltransf_7"/>
    <property type="match status" value="1"/>
</dbReference>
<dbReference type="Proteomes" id="UP001209229">
    <property type="component" value="Unassembled WGS sequence"/>
</dbReference>
<dbReference type="CDD" id="cd04301">
    <property type="entry name" value="NAT_SF"/>
    <property type="match status" value="1"/>
</dbReference>
<dbReference type="Gene3D" id="3.40.630.30">
    <property type="match status" value="1"/>
</dbReference>
<comment type="caution">
    <text evidence="4">The sequence shown here is derived from an EMBL/GenBank/DDBJ whole genome shotgun (WGS) entry which is preliminary data.</text>
</comment>
<evidence type="ECO:0000256" key="1">
    <source>
        <dbReference type="ARBA" id="ARBA00022679"/>
    </source>
</evidence>
<evidence type="ECO:0000313" key="4">
    <source>
        <dbReference type="EMBL" id="MCW3787927.1"/>
    </source>
</evidence>
<evidence type="ECO:0000313" key="5">
    <source>
        <dbReference type="Proteomes" id="UP001209229"/>
    </source>
</evidence>
<sequence length="142" mass="16601">MEIRELVSKDIDIVVDLWYETSIIAHDFIPGDYWKNNKGAMAFEYLPNSETYLAIENGEIVGFVAMIENFLAAIFVDNQFQGQGIGKSLLNFVKHKRTRIKLNVYEKNRKSIDFYKSQGFIIKAISEEEKTCENEFLMEWTR</sequence>
<dbReference type="EMBL" id="JAPDPJ010000039">
    <property type="protein sequence ID" value="MCW3787927.1"/>
    <property type="molecule type" value="Genomic_DNA"/>
</dbReference>
<dbReference type="SUPFAM" id="SSF55729">
    <property type="entry name" value="Acyl-CoA N-acyltransferases (Nat)"/>
    <property type="match status" value="1"/>
</dbReference>
<accession>A0AAE3M6B1</accession>
<dbReference type="EC" id="2.3.1.-" evidence="4"/>
<dbReference type="PANTHER" id="PTHR43800">
    <property type="entry name" value="PEPTIDYL-LYSINE N-ACETYLTRANSFERASE YJAB"/>
    <property type="match status" value="1"/>
</dbReference>
<name>A0AAE3M6B1_9BACT</name>
<dbReference type="GO" id="GO:0016747">
    <property type="term" value="F:acyltransferase activity, transferring groups other than amino-acyl groups"/>
    <property type="evidence" value="ECO:0007669"/>
    <property type="project" value="InterPro"/>
</dbReference>
<feature type="domain" description="N-acetyltransferase" evidence="3">
    <location>
        <begin position="1"/>
        <end position="142"/>
    </location>
</feature>
<organism evidence="4 5">
    <name type="scientific">Plebeiibacterium sediminum</name>
    <dbReference type="NCBI Taxonomy" id="2992112"/>
    <lineage>
        <taxon>Bacteria</taxon>
        <taxon>Pseudomonadati</taxon>
        <taxon>Bacteroidota</taxon>
        <taxon>Bacteroidia</taxon>
        <taxon>Marinilabiliales</taxon>
        <taxon>Marinilabiliaceae</taxon>
        <taxon>Plebeiibacterium</taxon>
    </lineage>
</organism>